<dbReference type="OrthoDB" id="25767at2759"/>
<feature type="domain" description="Pseudouridine synthase I TruA alpha/beta" evidence="5">
    <location>
        <begin position="311"/>
        <end position="439"/>
    </location>
</feature>
<name>A0A9P4TWN1_9PEZI</name>
<evidence type="ECO:0000313" key="6">
    <source>
        <dbReference type="EMBL" id="KAF2427287.1"/>
    </source>
</evidence>
<dbReference type="GO" id="GO:0009982">
    <property type="term" value="F:pseudouridine synthase activity"/>
    <property type="evidence" value="ECO:0007669"/>
    <property type="project" value="InterPro"/>
</dbReference>
<dbReference type="PANTHER" id="PTHR11142:SF5">
    <property type="entry name" value="TRNA PSEUDOURIDINE(38_39) SYNTHASE"/>
    <property type="match status" value="1"/>
</dbReference>
<dbReference type="Gene3D" id="3.30.70.580">
    <property type="entry name" value="Pseudouridine synthase I, catalytic domain, N-terminal subdomain"/>
    <property type="match status" value="1"/>
</dbReference>
<dbReference type="GO" id="GO:1990481">
    <property type="term" value="P:mRNA pseudouridine synthesis"/>
    <property type="evidence" value="ECO:0007669"/>
    <property type="project" value="TreeGrafter"/>
</dbReference>
<gene>
    <name evidence="6" type="ORF">EJ08DRAFT_663040</name>
</gene>
<evidence type="ECO:0000256" key="1">
    <source>
        <dbReference type="ARBA" id="ARBA00009375"/>
    </source>
</evidence>
<feature type="compositionally biased region" description="Polar residues" evidence="4">
    <location>
        <begin position="15"/>
        <end position="24"/>
    </location>
</feature>
<reference evidence="6" key="1">
    <citation type="journal article" date="2020" name="Stud. Mycol.">
        <title>101 Dothideomycetes genomes: a test case for predicting lifestyles and emergence of pathogens.</title>
        <authorList>
            <person name="Haridas S."/>
            <person name="Albert R."/>
            <person name="Binder M."/>
            <person name="Bloem J."/>
            <person name="Labutti K."/>
            <person name="Salamov A."/>
            <person name="Andreopoulos B."/>
            <person name="Baker S."/>
            <person name="Barry K."/>
            <person name="Bills G."/>
            <person name="Bluhm B."/>
            <person name="Cannon C."/>
            <person name="Castanera R."/>
            <person name="Culley D."/>
            <person name="Daum C."/>
            <person name="Ezra D."/>
            <person name="Gonzalez J."/>
            <person name="Henrissat B."/>
            <person name="Kuo A."/>
            <person name="Liang C."/>
            <person name="Lipzen A."/>
            <person name="Lutzoni F."/>
            <person name="Magnuson J."/>
            <person name="Mondo S."/>
            <person name="Nolan M."/>
            <person name="Ohm R."/>
            <person name="Pangilinan J."/>
            <person name="Park H.-J."/>
            <person name="Ramirez L."/>
            <person name="Alfaro M."/>
            <person name="Sun H."/>
            <person name="Tritt A."/>
            <person name="Yoshinaga Y."/>
            <person name="Zwiers L.-H."/>
            <person name="Turgeon B."/>
            <person name="Goodwin S."/>
            <person name="Spatafora J."/>
            <person name="Crous P."/>
            <person name="Grigoriev I."/>
        </authorList>
    </citation>
    <scope>NUCLEOTIDE SEQUENCE</scope>
    <source>
        <strain evidence="6">CBS 130266</strain>
    </source>
</reference>
<dbReference type="Proteomes" id="UP000800235">
    <property type="component" value="Unassembled WGS sequence"/>
</dbReference>
<accession>A0A9P4TWN1</accession>
<dbReference type="InterPro" id="IPR020097">
    <property type="entry name" value="PsdUridine_synth_TruA_a/b_dom"/>
</dbReference>
<dbReference type="InterPro" id="IPR001406">
    <property type="entry name" value="PsdUridine_synth_TruA"/>
</dbReference>
<feature type="compositionally biased region" description="Polar residues" evidence="4">
    <location>
        <begin position="214"/>
        <end position="226"/>
    </location>
</feature>
<keyword evidence="7" id="KW-1185">Reference proteome</keyword>
<dbReference type="GO" id="GO:0003723">
    <property type="term" value="F:RNA binding"/>
    <property type="evidence" value="ECO:0007669"/>
    <property type="project" value="InterPro"/>
</dbReference>
<comment type="similarity">
    <text evidence="1">Belongs to the tRNA pseudouridine synthase TruA family.</text>
</comment>
<dbReference type="GO" id="GO:0005737">
    <property type="term" value="C:cytoplasm"/>
    <property type="evidence" value="ECO:0007669"/>
    <property type="project" value="TreeGrafter"/>
</dbReference>
<feature type="region of interest" description="Disordered" evidence="4">
    <location>
        <begin position="211"/>
        <end position="231"/>
    </location>
</feature>
<keyword evidence="3" id="KW-0413">Isomerase</keyword>
<dbReference type="Gene3D" id="3.30.70.660">
    <property type="entry name" value="Pseudouridine synthase I, catalytic domain, C-terminal subdomain"/>
    <property type="match status" value="1"/>
</dbReference>
<dbReference type="InterPro" id="IPR020095">
    <property type="entry name" value="PsdUridine_synth_TruA_C"/>
</dbReference>
<dbReference type="EMBL" id="MU007061">
    <property type="protein sequence ID" value="KAF2427287.1"/>
    <property type="molecule type" value="Genomic_DNA"/>
</dbReference>
<dbReference type="SUPFAM" id="SSF55120">
    <property type="entry name" value="Pseudouridine synthase"/>
    <property type="match status" value="1"/>
</dbReference>
<proteinExistence type="inferred from homology"/>
<feature type="region of interest" description="Disordered" evidence="4">
    <location>
        <begin position="1"/>
        <end position="24"/>
    </location>
</feature>
<dbReference type="HAMAP" id="MF_00171">
    <property type="entry name" value="TruA"/>
    <property type="match status" value="1"/>
</dbReference>
<dbReference type="InterPro" id="IPR020094">
    <property type="entry name" value="TruA/RsuA/RluB/E/F_N"/>
</dbReference>
<dbReference type="GO" id="GO:0031119">
    <property type="term" value="P:tRNA pseudouridine synthesis"/>
    <property type="evidence" value="ECO:0007669"/>
    <property type="project" value="TreeGrafter"/>
</dbReference>
<keyword evidence="2" id="KW-0819">tRNA processing</keyword>
<dbReference type="PANTHER" id="PTHR11142">
    <property type="entry name" value="PSEUDOURIDYLATE SYNTHASE"/>
    <property type="match status" value="1"/>
</dbReference>
<evidence type="ECO:0000313" key="7">
    <source>
        <dbReference type="Proteomes" id="UP000800235"/>
    </source>
</evidence>
<evidence type="ECO:0000256" key="4">
    <source>
        <dbReference type="SAM" id="MobiDB-lite"/>
    </source>
</evidence>
<evidence type="ECO:0000256" key="3">
    <source>
        <dbReference type="ARBA" id="ARBA00023235"/>
    </source>
</evidence>
<dbReference type="GO" id="GO:0005634">
    <property type="term" value="C:nucleus"/>
    <property type="evidence" value="ECO:0007669"/>
    <property type="project" value="TreeGrafter"/>
</dbReference>
<dbReference type="InterPro" id="IPR020103">
    <property type="entry name" value="PsdUridine_synth_cat_dom_sf"/>
</dbReference>
<dbReference type="Pfam" id="PF01416">
    <property type="entry name" value="PseudoU_synth_1"/>
    <property type="match status" value="1"/>
</dbReference>
<evidence type="ECO:0000256" key="2">
    <source>
        <dbReference type="ARBA" id="ARBA00022694"/>
    </source>
</evidence>
<organism evidence="6 7">
    <name type="scientific">Tothia fuscella</name>
    <dbReference type="NCBI Taxonomy" id="1048955"/>
    <lineage>
        <taxon>Eukaryota</taxon>
        <taxon>Fungi</taxon>
        <taxon>Dikarya</taxon>
        <taxon>Ascomycota</taxon>
        <taxon>Pezizomycotina</taxon>
        <taxon>Dothideomycetes</taxon>
        <taxon>Pleosporomycetidae</taxon>
        <taxon>Venturiales</taxon>
        <taxon>Cylindrosympodiaceae</taxon>
        <taxon>Tothia</taxon>
    </lineage>
</organism>
<protein>
    <submittedName>
        <fullName evidence="6">Pseudouridine synthase</fullName>
    </submittedName>
</protein>
<feature type="region of interest" description="Disordered" evidence="4">
    <location>
        <begin position="45"/>
        <end position="64"/>
    </location>
</feature>
<evidence type="ECO:0000259" key="5">
    <source>
        <dbReference type="Pfam" id="PF01416"/>
    </source>
</evidence>
<sequence length="594" mass="66375">MTTNHAQHQHGVDNKPSQDYTNWSPDDMIKRITELEKMLREKNMTYTSQTKGTPPKPQKSFNPTKHSTRHIALKFAYLGADYNGFEHHVGNKTPLPTIEEEIWRALVKCRLIFPPSLDGVDVRQLENLEGESVPVDWEGCEYSKCGRTDKGVSAFGQVIGIRVRSNRKAKVKLVEEQHIGNGIYAAPPKEAGAEDLGAHVNDLDAQSRVEAEVQSGSAAAPTSLNDDQSDELSVDNFDDIKDELQYIPMLNKVLPPTIRILAWCPSVPSNFDARFSCKERQYKYFFTNPAFLPIPNAGKEGYMNIEATQEAATNLLGSHDFRNFCKVDASKQLTAFTRRITKASVERVSRSEHRAAASDGEWEHGFDGKGPMELYTFTVQGSAFLWHQVRCMVGMLFLVGQGLEPPSIITELLDVENNPRKPIYEMASDKPLVLWDCMYSTSIDKGKFGRDEKPTGYVDRGSGADELTWIYADKEAKWGRSGLMENLWQGWRKAKIDEALAGGLMDLVAGQSNSTSLSVNGIDESEKKLKKGARARHGGGSTRVFEGDDYAKSRGNYISVMKKERMGTVEQINARYVARKPAKFAPKDDSGDEQ</sequence>
<dbReference type="AlphaFoldDB" id="A0A9P4TWN1"/>
<comment type="caution">
    <text evidence="6">The sequence shown here is derived from an EMBL/GenBank/DDBJ whole genome shotgun (WGS) entry which is preliminary data.</text>
</comment>